<evidence type="ECO:0000313" key="4">
    <source>
        <dbReference type="Proteomes" id="UP000239649"/>
    </source>
</evidence>
<reference evidence="3 4" key="1">
    <citation type="journal article" date="2018" name="Plant J.">
        <title>Genome sequences of Chlorella sorokiniana UTEX 1602 and Micractinium conductrix SAG 241.80: implications to maltose excretion by a green alga.</title>
        <authorList>
            <person name="Arriola M.B."/>
            <person name="Velmurugan N."/>
            <person name="Zhang Y."/>
            <person name="Plunkett M.H."/>
            <person name="Hondzo H."/>
            <person name="Barney B.M."/>
        </authorList>
    </citation>
    <scope>NUCLEOTIDE SEQUENCE [LARGE SCALE GENOMIC DNA]</scope>
    <source>
        <strain evidence="3 4">SAG 241.80</strain>
    </source>
</reference>
<proteinExistence type="predicted"/>
<dbReference type="OrthoDB" id="505346at2759"/>
<organism evidence="3 4">
    <name type="scientific">Micractinium conductrix</name>
    <dbReference type="NCBI Taxonomy" id="554055"/>
    <lineage>
        <taxon>Eukaryota</taxon>
        <taxon>Viridiplantae</taxon>
        <taxon>Chlorophyta</taxon>
        <taxon>core chlorophytes</taxon>
        <taxon>Trebouxiophyceae</taxon>
        <taxon>Chlorellales</taxon>
        <taxon>Chlorellaceae</taxon>
        <taxon>Chlorella clade</taxon>
        <taxon>Micractinium</taxon>
    </lineage>
</organism>
<dbReference type="InterPro" id="IPR057219">
    <property type="entry name" value="DUF7897"/>
</dbReference>
<gene>
    <name evidence="3" type="ORF">C2E20_1422</name>
</gene>
<accession>A0A2P6VMQ2</accession>
<evidence type="ECO:0000259" key="2">
    <source>
        <dbReference type="Pfam" id="PF25448"/>
    </source>
</evidence>
<evidence type="ECO:0000256" key="1">
    <source>
        <dbReference type="SAM" id="MobiDB-lite"/>
    </source>
</evidence>
<evidence type="ECO:0000313" key="3">
    <source>
        <dbReference type="EMBL" id="PSC75364.1"/>
    </source>
</evidence>
<name>A0A2P6VMQ2_9CHLO</name>
<keyword evidence="4" id="KW-1185">Reference proteome</keyword>
<sequence>MWRRSEGLPDTGPQRGHGSSLGGTLFDPPSLVGLRQVDLLHAIEQQTAQEFAGAVAAALPPHSDPTSAAVAAARAAGVDDAALHQDFAGLPKRSPRWWAALDTGEARQALQRRAVVAALSQLPGHGWDALDRCLITHAALVAGAYAGYHRAWLQAVQGPLAEELAAAAAEGRLPQDLFNRYTVVVRSRDGSGGYSQVPYATHFAEQLALVLAEFDNWIEGVWVLEEVGTAQTAVKQQYLAYIKQYRACLAERDASRLEDSWRQLDELWMVIKHPIQRPLRCKVQPEFSLRILDESYCREARTMRKIQVVMMGYFKQRTGGLAAEGLRALRGSSAGLYYLPFLTGAALHFRFAGQSIPNRTEVRAAHGVKIFLDPAACDTRAVAAKRLALQACTGGGQRGRVAGGPLQGARDPSRAEALHPLDSAVFLVAPHELGHAIYGLDALREVIRPASKILLEESRAELAALHTLRLLATQRHLTQEECERLLCCFLLSDLRRFAAWGSATTRPYTVTAVSCWSRAAAVGLVALDGGGRLVFHHSKASAFLEDNSRLFEQILGAEDARDGAALEATLQQMEACKSSPIVRHLPQAAAEPAAPELPSPASK</sequence>
<dbReference type="Pfam" id="PF25448">
    <property type="entry name" value="DUF7897"/>
    <property type="match status" value="1"/>
</dbReference>
<dbReference type="Proteomes" id="UP000239649">
    <property type="component" value="Unassembled WGS sequence"/>
</dbReference>
<feature type="domain" description="DUF7897" evidence="2">
    <location>
        <begin position="181"/>
        <end position="371"/>
    </location>
</feature>
<dbReference type="AlphaFoldDB" id="A0A2P6VMQ2"/>
<dbReference type="EMBL" id="LHPF02000002">
    <property type="protein sequence ID" value="PSC75364.1"/>
    <property type="molecule type" value="Genomic_DNA"/>
</dbReference>
<feature type="region of interest" description="Disordered" evidence="1">
    <location>
        <begin position="1"/>
        <end position="24"/>
    </location>
</feature>
<comment type="caution">
    <text evidence="3">The sequence shown here is derived from an EMBL/GenBank/DDBJ whole genome shotgun (WGS) entry which is preliminary data.</text>
</comment>
<protein>
    <submittedName>
        <fullName evidence="3">Ciab isoform B</fullName>
    </submittedName>
</protein>